<reference evidence="4 5" key="1">
    <citation type="journal article" date="2015" name="Int. J. Syst. Evol. Microbiol.">
        <title>Flavisolibacter ginsenosidimutans sp. nov., with ginsenoside-converting activity isolated from soil used for cultivating ginseng.</title>
        <authorList>
            <person name="Zhao Y."/>
            <person name="Liu Q."/>
            <person name="Kang M.S."/>
            <person name="Jin F."/>
            <person name="Yu H."/>
            <person name="Im W.T."/>
        </authorList>
    </citation>
    <scope>NUCLEOTIDE SEQUENCE [LARGE SCALE GENOMIC DNA]</scope>
    <source>
        <strain evidence="4 5">Gsoil 636</strain>
    </source>
</reference>
<feature type="domain" description="N-acetyltransferase" evidence="3">
    <location>
        <begin position="10"/>
        <end position="167"/>
    </location>
</feature>
<dbReference type="Pfam" id="PF00583">
    <property type="entry name" value="Acetyltransf_1"/>
    <property type="match status" value="1"/>
</dbReference>
<evidence type="ECO:0000256" key="1">
    <source>
        <dbReference type="ARBA" id="ARBA00022679"/>
    </source>
</evidence>
<dbReference type="PANTHER" id="PTHR43420:SF44">
    <property type="entry name" value="ACETYLTRANSFERASE YPEA"/>
    <property type="match status" value="1"/>
</dbReference>
<dbReference type="AlphaFoldDB" id="A0A5B8UMZ3"/>
<gene>
    <name evidence="4" type="ORF">FSB75_19150</name>
</gene>
<evidence type="ECO:0000259" key="3">
    <source>
        <dbReference type="PROSITE" id="PS51186"/>
    </source>
</evidence>
<dbReference type="PANTHER" id="PTHR43420">
    <property type="entry name" value="ACETYLTRANSFERASE"/>
    <property type="match status" value="1"/>
</dbReference>
<dbReference type="RefSeq" id="WP_146790771.1">
    <property type="nucleotide sequence ID" value="NZ_BAABIO010000003.1"/>
</dbReference>
<dbReference type="InterPro" id="IPR000182">
    <property type="entry name" value="GNAT_dom"/>
</dbReference>
<evidence type="ECO:0000313" key="5">
    <source>
        <dbReference type="Proteomes" id="UP000321204"/>
    </source>
</evidence>
<evidence type="ECO:0000313" key="4">
    <source>
        <dbReference type="EMBL" id="QEC57933.1"/>
    </source>
</evidence>
<dbReference type="CDD" id="cd04301">
    <property type="entry name" value="NAT_SF"/>
    <property type="match status" value="1"/>
</dbReference>
<dbReference type="SUPFAM" id="SSF55729">
    <property type="entry name" value="Acyl-CoA N-acyltransferases (Nat)"/>
    <property type="match status" value="1"/>
</dbReference>
<dbReference type="PROSITE" id="PS51186">
    <property type="entry name" value="GNAT"/>
    <property type="match status" value="1"/>
</dbReference>
<organism evidence="4 5">
    <name type="scientific">Flavisolibacter ginsenosidimutans</name>
    <dbReference type="NCBI Taxonomy" id="661481"/>
    <lineage>
        <taxon>Bacteria</taxon>
        <taxon>Pseudomonadati</taxon>
        <taxon>Bacteroidota</taxon>
        <taxon>Chitinophagia</taxon>
        <taxon>Chitinophagales</taxon>
        <taxon>Chitinophagaceae</taxon>
        <taxon>Flavisolibacter</taxon>
    </lineage>
</organism>
<keyword evidence="5" id="KW-1185">Reference proteome</keyword>
<protein>
    <submittedName>
        <fullName evidence="4">GNAT family N-acetyltransferase</fullName>
    </submittedName>
</protein>
<dbReference type="GO" id="GO:0016747">
    <property type="term" value="F:acyltransferase activity, transferring groups other than amino-acyl groups"/>
    <property type="evidence" value="ECO:0007669"/>
    <property type="project" value="InterPro"/>
</dbReference>
<keyword evidence="1 4" id="KW-0808">Transferase</keyword>
<proteinExistence type="predicted"/>
<dbReference type="Gene3D" id="3.40.630.30">
    <property type="match status" value="1"/>
</dbReference>
<dbReference type="EMBL" id="CP042433">
    <property type="protein sequence ID" value="QEC57933.1"/>
    <property type="molecule type" value="Genomic_DNA"/>
</dbReference>
<keyword evidence="2" id="KW-0012">Acyltransferase</keyword>
<dbReference type="InterPro" id="IPR050680">
    <property type="entry name" value="YpeA/RimI_acetyltransf"/>
</dbReference>
<sequence>MVLKLSDPLLHLRTITANDEEILCQIYSSTRTEELAQLTDWTASQKEIFLRSQFTAQHNYYQNNYGGAHFWVIEYGSQTIGRLYLHTHYEGASMRIIDIALLPGWRNRGIGKQILLAIMELAEDTNRSVTIHVESFNRAMKLYKGLGFVLVSQTNGVYHLLEWKSNAHSFQENVLCKQQATNGSRTTTFNSL</sequence>
<evidence type="ECO:0000256" key="2">
    <source>
        <dbReference type="ARBA" id="ARBA00023315"/>
    </source>
</evidence>
<accession>A0A5B8UMZ3</accession>
<dbReference type="Proteomes" id="UP000321204">
    <property type="component" value="Chromosome"/>
</dbReference>
<name>A0A5B8UMZ3_9BACT</name>
<dbReference type="InterPro" id="IPR016181">
    <property type="entry name" value="Acyl_CoA_acyltransferase"/>
</dbReference>
<dbReference type="KEGG" id="fgg:FSB75_19150"/>
<dbReference type="OrthoDB" id="7585366at2"/>